<dbReference type="InterPro" id="IPR036890">
    <property type="entry name" value="HATPase_C_sf"/>
</dbReference>
<name>A0AAW2M5K8_SESRA</name>
<dbReference type="SUPFAM" id="SSF55874">
    <property type="entry name" value="ATPase domain of HSP90 chaperone/DNA topoisomerase II/histidine kinase"/>
    <property type="match status" value="1"/>
</dbReference>
<dbReference type="Gene3D" id="3.30.565.10">
    <property type="entry name" value="Histidine kinase-like ATPase, C-terminal domain"/>
    <property type="match status" value="1"/>
</dbReference>
<dbReference type="Pfam" id="PF13589">
    <property type="entry name" value="HATPase_c_3"/>
    <property type="match status" value="1"/>
</dbReference>
<evidence type="ECO:0000256" key="1">
    <source>
        <dbReference type="ARBA" id="ARBA00006082"/>
    </source>
</evidence>
<dbReference type="GO" id="GO:0016887">
    <property type="term" value="F:ATP hydrolysis activity"/>
    <property type="evidence" value="ECO:0007669"/>
    <property type="project" value="InterPro"/>
</dbReference>
<dbReference type="EMBL" id="JACGWJ010000023">
    <property type="protein sequence ID" value="KAL0326392.1"/>
    <property type="molecule type" value="Genomic_DNA"/>
</dbReference>
<reference evidence="2" key="2">
    <citation type="journal article" date="2024" name="Plant">
        <title>Genomic evolution and insights into agronomic trait innovations of Sesamum species.</title>
        <authorList>
            <person name="Miao H."/>
            <person name="Wang L."/>
            <person name="Qu L."/>
            <person name="Liu H."/>
            <person name="Sun Y."/>
            <person name="Le M."/>
            <person name="Wang Q."/>
            <person name="Wei S."/>
            <person name="Zheng Y."/>
            <person name="Lin W."/>
            <person name="Duan Y."/>
            <person name="Cao H."/>
            <person name="Xiong S."/>
            <person name="Wang X."/>
            <person name="Wei L."/>
            <person name="Li C."/>
            <person name="Ma Q."/>
            <person name="Ju M."/>
            <person name="Zhao R."/>
            <person name="Li G."/>
            <person name="Mu C."/>
            <person name="Tian Q."/>
            <person name="Mei H."/>
            <person name="Zhang T."/>
            <person name="Gao T."/>
            <person name="Zhang H."/>
        </authorList>
    </citation>
    <scope>NUCLEOTIDE SEQUENCE</scope>
    <source>
        <strain evidence="2">G02</strain>
    </source>
</reference>
<protein>
    <submittedName>
        <fullName evidence="2">DNA mismatch repair protein MLH1</fullName>
    </submittedName>
</protein>
<comment type="similarity">
    <text evidence="1">Belongs to the DNA mismatch repair MutL/HexB family.</text>
</comment>
<gene>
    <name evidence="2" type="ORF">Sradi_5208500</name>
</gene>
<proteinExistence type="inferred from homology"/>
<dbReference type="GO" id="GO:0032389">
    <property type="term" value="C:MutLalpha complex"/>
    <property type="evidence" value="ECO:0007669"/>
    <property type="project" value="TreeGrafter"/>
</dbReference>
<evidence type="ECO:0000313" key="2">
    <source>
        <dbReference type="EMBL" id="KAL0326392.1"/>
    </source>
</evidence>
<dbReference type="InterPro" id="IPR038973">
    <property type="entry name" value="MutL/Mlh/Pms-like"/>
</dbReference>
<dbReference type="PANTHER" id="PTHR10073">
    <property type="entry name" value="DNA MISMATCH REPAIR PROTEIN MLH, PMS, MUTL"/>
    <property type="match status" value="1"/>
</dbReference>
<reference evidence="2" key="1">
    <citation type="submission" date="2020-06" db="EMBL/GenBank/DDBJ databases">
        <authorList>
            <person name="Li T."/>
            <person name="Hu X."/>
            <person name="Zhang T."/>
            <person name="Song X."/>
            <person name="Zhang H."/>
            <person name="Dai N."/>
            <person name="Sheng W."/>
            <person name="Hou X."/>
            <person name="Wei L."/>
        </authorList>
    </citation>
    <scope>NUCLEOTIDE SEQUENCE</scope>
    <source>
        <strain evidence="2">G02</strain>
        <tissue evidence="2">Leaf</tissue>
    </source>
</reference>
<dbReference type="PANTHER" id="PTHR10073:SF12">
    <property type="entry name" value="DNA MISMATCH REPAIR PROTEIN MLH1"/>
    <property type="match status" value="1"/>
</dbReference>
<organism evidence="2">
    <name type="scientific">Sesamum radiatum</name>
    <name type="common">Black benniseed</name>
    <dbReference type="NCBI Taxonomy" id="300843"/>
    <lineage>
        <taxon>Eukaryota</taxon>
        <taxon>Viridiplantae</taxon>
        <taxon>Streptophyta</taxon>
        <taxon>Embryophyta</taxon>
        <taxon>Tracheophyta</taxon>
        <taxon>Spermatophyta</taxon>
        <taxon>Magnoliopsida</taxon>
        <taxon>eudicotyledons</taxon>
        <taxon>Gunneridae</taxon>
        <taxon>Pentapetalae</taxon>
        <taxon>asterids</taxon>
        <taxon>lamiids</taxon>
        <taxon>Lamiales</taxon>
        <taxon>Pedaliaceae</taxon>
        <taxon>Sesamum</taxon>
    </lineage>
</organism>
<sequence length="89" mass="9791">MDVEDLVQKPIHKEPPRIHRLDEAVVNRIAAGEVIQRPVSAVKELLENSIDADSSSISVLVKDGGLKLIQVSDDGHGIRVFTFSYSCTH</sequence>
<comment type="caution">
    <text evidence="2">The sequence shown here is derived from an EMBL/GenBank/DDBJ whole genome shotgun (WGS) entry which is preliminary data.</text>
</comment>
<accession>A0AAW2M5K8</accession>
<dbReference type="AlphaFoldDB" id="A0AAW2M5K8"/>
<dbReference type="GO" id="GO:0140664">
    <property type="term" value="F:ATP-dependent DNA damage sensor activity"/>
    <property type="evidence" value="ECO:0007669"/>
    <property type="project" value="InterPro"/>
</dbReference>
<dbReference type="GO" id="GO:0006298">
    <property type="term" value="P:mismatch repair"/>
    <property type="evidence" value="ECO:0007669"/>
    <property type="project" value="InterPro"/>
</dbReference>